<comment type="caution">
    <text evidence="2">The sequence shown here is derived from an EMBL/GenBank/DDBJ whole genome shotgun (WGS) entry which is preliminary data.</text>
</comment>
<accession>A0ABD2ZKU4</accession>
<evidence type="ECO:0000259" key="1">
    <source>
        <dbReference type="SMART" id="SM01172"/>
    </source>
</evidence>
<dbReference type="SUPFAM" id="SSF56235">
    <property type="entry name" value="N-terminal nucleophile aminohydrolases (Ntn hydrolases)"/>
    <property type="match status" value="1"/>
</dbReference>
<dbReference type="Pfam" id="PF12481">
    <property type="entry name" value="DUF3700"/>
    <property type="match status" value="1"/>
</dbReference>
<organism evidence="2 3">
    <name type="scientific">Cinchona calisaya</name>
    <dbReference type="NCBI Taxonomy" id="153742"/>
    <lineage>
        <taxon>Eukaryota</taxon>
        <taxon>Viridiplantae</taxon>
        <taxon>Streptophyta</taxon>
        <taxon>Embryophyta</taxon>
        <taxon>Tracheophyta</taxon>
        <taxon>Spermatophyta</taxon>
        <taxon>Magnoliopsida</taxon>
        <taxon>eudicotyledons</taxon>
        <taxon>Gunneridae</taxon>
        <taxon>Pentapetalae</taxon>
        <taxon>asterids</taxon>
        <taxon>lamiids</taxon>
        <taxon>Gentianales</taxon>
        <taxon>Rubiaceae</taxon>
        <taxon>Cinchonoideae</taxon>
        <taxon>Cinchoneae</taxon>
        <taxon>Cinchona</taxon>
    </lineage>
</organism>
<gene>
    <name evidence="2" type="ORF">ACH5RR_017888</name>
</gene>
<dbReference type="PANTHER" id="PTHR45952:SF8">
    <property type="entry name" value="STEM-SPECIFIC PROTEIN TSJT1"/>
    <property type="match status" value="1"/>
</dbReference>
<dbReference type="Gene3D" id="3.60.20.10">
    <property type="entry name" value="Glutamine Phosphoribosylpyrophosphate, subunit 1, domain 1"/>
    <property type="match status" value="1"/>
</dbReference>
<dbReference type="InterPro" id="IPR029055">
    <property type="entry name" value="Ntn_hydrolases_N"/>
</dbReference>
<keyword evidence="3" id="KW-1185">Reference proteome</keyword>
<feature type="domain" description="DUF3700" evidence="1">
    <location>
        <begin position="2"/>
        <end position="191"/>
    </location>
</feature>
<dbReference type="SMART" id="SM01172">
    <property type="entry name" value="DUF3700"/>
    <property type="match status" value="1"/>
</dbReference>
<evidence type="ECO:0000313" key="2">
    <source>
        <dbReference type="EMBL" id="KAL3519739.1"/>
    </source>
</evidence>
<reference evidence="2 3" key="1">
    <citation type="submission" date="2024-11" db="EMBL/GenBank/DDBJ databases">
        <title>A near-complete genome assembly of Cinchona calisaya.</title>
        <authorList>
            <person name="Lian D.C."/>
            <person name="Zhao X.W."/>
            <person name="Wei L."/>
        </authorList>
    </citation>
    <scope>NUCLEOTIDE SEQUENCE [LARGE SCALE GENOMIC DNA]</scope>
    <source>
        <tissue evidence="2">Nenye</tissue>
    </source>
</reference>
<evidence type="ECO:0000313" key="3">
    <source>
        <dbReference type="Proteomes" id="UP001630127"/>
    </source>
</evidence>
<dbReference type="AlphaFoldDB" id="A0ABD2ZKU4"/>
<name>A0ABD2ZKU4_9GENT</name>
<dbReference type="Proteomes" id="UP001630127">
    <property type="component" value="Unassembled WGS sequence"/>
</dbReference>
<dbReference type="PANTHER" id="PTHR45952">
    <property type="entry name" value="ALUMINUM INDUCED PROTEIN WITH YGL AND LRDR MOTIFS"/>
    <property type="match status" value="1"/>
</dbReference>
<dbReference type="EMBL" id="JBJUIK010000008">
    <property type="protein sequence ID" value="KAL3519739.1"/>
    <property type="molecule type" value="Genomic_DNA"/>
</dbReference>
<sequence length="221" mass="24686">MLGIFEKSTGKQPNELRLPSVERPDSIKTREDMAKYYLSWGTNAADATFYSFPKGNFMALPQQKDIDAPPQPRSVVVMDDICCIFFGRLDNNTDLRGHYGLPKSSSEAMIVFAAYPVLRDRAPYPADQVVKEFQGKYCFMLFDSKNSVVFLARDRDGGVELHWGTAADGSLVKAIEHKDDKGRIAAVVIQVDLHTRIRTIPRTGSGENWASASAVNKEKLH</sequence>
<dbReference type="InterPro" id="IPR044828">
    <property type="entry name" value="TSJT1-like"/>
</dbReference>
<protein>
    <recommendedName>
        <fullName evidence="1">DUF3700 domain-containing protein</fullName>
    </recommendedName>
</protein>
<dbReference type="InterPro" id="IPR024286">
    <property type="entry name" value="DUF3700"/>
</dbReference>
<proteinExistence type="predicted"/>